<dbReference type="Gene3D" id="3.40.50.720">
    <property type="entry name" value="NAD(P)-binding Rossmann-like Domain"/>
    <property type="match status" value="1"/>
</dbReference>
<name>A0A2W5KLG8_9ACTN</name>
<dbReference type="EMBL" id="QFOZ01000001">
    <property type="protein sequence ID" value="PZP90059.1"/>
    <property type="molecule type" value="Genomic_DNA"/>
</dbReference>
<dbReference type="Proteomes" id="UP000248606">
    <property type="component" value="Unassembled WGS sequence"/>
</dbReference>
<gene>
    <name evidence="3" type="ORF">DI579_02185</name>
</gene>
<comment type="caution">
    <text evidence="3">The sequence shown here is derived from an EMBL/GenBank/DDBJ whole genome shotgun (WGS) entry which is preliminary data.</text>
</comment>
<evidence type="ECO:0000256" key="1">
    <source>
        <dbReference type="ARBA" id="ARBA00006484"/>
    </source>
</evidence>
<proteinExistence type="inferred from homology"/>
<evidence type="ECO:0000256" key="2">
    <source>
        <dbReference type="ARBA" id="ARBA00023002"/>
    </source>
</evidence>
<keyword evidence="2" id="KW-0560">Oxidoreductase</keyword>
<organism evidence="3 4">
    <name type="scientific">Lawsonella clevelandensis</name>
    <dbReference type="NCBI Taxonomy" id="1528099"/>
    <lineage>
        <taxon>Bacteria</taxon>
        <taxon>Bacillati</taxon>
        <taxon>Actinomycetota</taxon>
        <taxon>Actinomycetes</taxon>
        <taxon>Mycobacteriales</taxon>
        <taxon>Lawsonellaceae</taxon>
        <taxon>Lawsonella</taxon>
    </lineage>
</organism>
<comment type="similarity">
    <text evidence="1">Belongs to the short-chain dehydrogenases/reductases (SDR) family.</text>
</comment>
<evidence type="ECO:0000313" key="3">
    <source>
        <dbReference type="EMBL" id="PZP90059.1"/>
    </source>
</evidence>
<dbReference type="GO" id="GO:0016491">
    <property type="term" value="F:oxidoreductase activity"/>
    <property type="evidence" value="ECO:0007669"/>
    <property type="project" value="UniProtKB-KW"/>
</dbReference>
<reference evidence="3 4" key="1">
    <citation type="submission" date="2017-08" db="EMBL/GenBank/DDBJ databases">
        <title>Infants hospitalized years apart are colonized by the same room-sourced microbial strains.</title>
        <authorList>
            <person name="Brooks B."/>
            <person name="Olm M.R."/>
            <person name="Firek B.A."/>
            <person name="Baker R."/>
            <person name="Thomas B.C."/>
            <person name="Morowitz M.J."/>
            <person name="Banfield J.F."/>
        </authorList>
    </citation>
    <scope>NUCLEOTIDE SEQUENCE [LARGE SCALE GENOMIC DNA]</scope>
    <source>
        <strain evidence="3">S2_006_000_R1_57</strain>
    </source>
</reference>
<dbReference type="Pfam" id="PF00106">
    <property type="entry name" value="adh_short"/>
    <property type="match status" value="1"/>
</dbReference>
<evidence type="ECO:0000313" key="4">
    <source>
        <dbReference type="Proteomes" id="UP000248606"/>
    </source>
</evidence>
<accession>A0A2W5KLG8</accession>
<dbReference type="InterPro" id="IPR002347">
    <property type="entry name" value="SDR_fam"/>
</dbReference>
<dbReference type="PANTHER" id="PTHR43669:SF6">
    <property type="entry name" value="DECAPRENYLPHOSPHORYL-2-KETO-BETA-D-ERYTHRO-PENTOSE REDUCTASE"/>
    <property type="match status" value="1"/>
</dbReference>
<dbReference type="PANTHER" id="PTHR43669">
    <property type="entry name" value="5-KETO-D-GLUCONATE 5-REDUCTASE"/>
    <property type="match status" value="1"/>
</dbReference>
<protein>
    <submittedName>
        <fullName evidence="3">Oxidoreductase</fullName>
    </submittedName>
</protein>
<dbReference type="AlphaFoldDB" id="A0A2W5KLG8"/>
<sequence length="249" mass="26963">MQPAEGGILVLGGRSEIGIALASRLCNGRPVVLAQRPSNKDVGAVEALLRGGAQQVYTLQWDALNNDDLVSIYENAEKTCGIPISTVIVAFGILGDQQKAEHDPAEVFRIAHTDYTAQVVTITAAIEYLRKHTHGLLVAFSSIAGWRVRRGNYVYGSAKAGLDGFLSGLIDATHKEKVNVVMARPGFVIGRMTAGMEPAIMASTAEKVAASVYQAICSGKHRVWVPNRLRLLASIMPFVPNSLWRRMPR</sequence>
<dbReference type="PRINTS" id="PR00081">
    <property type="entry name" value="GDHRDH"/>
</dbReference>
<dbReference type="InterPro" id="IPR036291">
    <property type="entry name" value="NAD(P)-bd_dom_sf"/>
</dbReference>
<dbReference type="SUPFAM" id="SSF51735">
    <property type="entry name" value="NAD(P)-binding Rossmann-fold domains"/>
    <property type="match status" value="1"/>
</dbReference>